<feature type="transmembrane region" description="Helical" evidence="8">
    <location>
        <begin position="398"/>
        <end position="420"/>
    </location>
</feature>
<sequence>MSSPPAPLSQGVGYGMLVGVGLAFAFGAAMITRVLKIYAKEDNRHSEMFMTANRTVGTGLTVTAVISSWAWSTALLSSAAFGYFFGVAGPLWYAAGNIVQIGLFAVLAIQTKLKIPAAHTLLEIVRVRYGPVAHCVWIFLCLSNNIVAVSNMLVGAAAAINALTGVHIVAATLLLPLGVVFYTVLGGIKATFITDYLHTFILLLLICIFSIKVFTSGLVSGPGELYDLIVEAGKQNPVSGNQDGSYLTVHSNLAARFALSQLLGNLGLCIMDTGFWQKAFAADVSAAVPGYLLGAVGYFSIPWTLGTIIGVGSVAFQYLPQYPVKPMTLDEINNGLMLPYTAQAIMGKGGSGAVLTMIFMAVTSTTSAQLIAVSSIASFDIFKTYIKPHAKDHEIIRVAHMGVVGFALFAGGFSIMLYYIGLSLAWLDYFLGVVTCPGIIPTVLTIMWKGQTKTAAIVSPILGMMTGFAVWLGATKALFGEINVTTSGSQLSCMYGVIASFVSPGIYTVIISLIKPESYDWDKFMEVELITDDLTADEIAVNTRSQHLSPAMIKHMKKMSKVAAIAGGAMFIGVWILWPYAMYGSRYVFSKKFFTGWIVMCIIYAFFTLILVTIFPIWDGRKQLMTIIRGLLGKKKATKGEAPTYHGEDPVLETQVTAEKGDGTGSHPQPGLEGHELHARHRA</sequence>
<dbReference type="NCBIfam" id="TIGR00813">
    <property type="entry name" value="sss"/>
    <property type="match status" value="1"/>
</dbReference>
<evidence type="ECO:0000256" key="8">
    <source>
        <dbReference type="SAM" id="Phobius"/>
    </source>
</evidence>
<keyword evidence="3 8" id="KW-0812">Transmembrane</keyword>
<feature type="transmembrane region" description="Helical" evidence="8">
    <location>
        <begin position="295"/>
        <end position="319"/>
    </location>
</feature>
<keyword evidence="10" id="KW-1185">Reference proteome</keyword>
<feature type="transmembrane region" description="Helical" evidence="8">
    <location>
        <begin position="494"/>
        <end position="514"/>
    </location>
</feature>
<accession>A0ABR0IW08</accession>
<organism evidence="9 10">
    <name type="scientific">Exophiala sideris</name>
    <dbReference type="NCBI Taxonomy" id="1016849"/>
    <lineage>
        <taxon>Eukaryota</taxon>
        <taxon>Fungi</taxon>
        <taxon>Dikarya</taxon>
        <taxon>Ascomycota</taxon>
        <taxon>Pezizomycotina</taxon>
        <taxon>Eurotiomycetes</taxon>
        <taxon>Chaetothyriomycetidae</taxon>
        <taxon>Chaetothyriales</taxon>
        <taxon>Herpotrichiellaceae</taxon>
        <taxon>Exophiala</taxon>
    </lineage>
</organism>
<dbReference type="Gene3D" id="1.20.1730.10">
    <property type="entry name" value="Sodium/glucose cotransporter"/>
    <property type="match status" value="1"/>
</dbReference>
<feature type="transmembrane region" description="Helical" evidence="8">
    <location>
        <begin position="56"/>
        <end position="85"/>
    </location>
</feature>
<dbReference type="Proteomes" id="UP001345691">
    <property type="component" value="Unassembled WGS sequence"/>
</dbReference>
<evidence type="ECO:0000256" key="5">
    <source>
        <dbReference type="ARBA" id="ARBA00023136"/>
    </source>
</evidence>
<evidence type="ECO:0000256" key="1">
    <source>
        <dbReference type="ARBA" id="ARBA00004141"/>
    </source>
</evidence>
<evidence type="ECO:0000313" key="10">
    <source>
        <dbReference type="Proteomes" id="UP001345691"/>
    </source>
</evidence>
<keyword evidence="5 8" id="KW-0472">Membrane</keyword>
<reference evidence="9 10" key="1">
    <citation type="submission" date="2023-08" db="EMBL/GenBank/DDBJ databases">
        <title>Black Yeasts Isolated from many extreme environments.</title>
        <authorList>
            <person name="Coleine C."/>
            <person name="Stajich J.E."/>
            <person name="Selbmann L."/>
        </authorList>
    </citation>
    <scope>NUCLEOTIDE SEQUENCE [LARGE SCALE GENOMIC DNA]</scope>
    <source>
        <strain evidence="9 10">CCFEE 6328</strain>
    </source>
</reference>
<gene>
    <name evidence="9" type="ORF">LTR69_010856</name>
</gene>
<dbReference type="Pfam" id="PF00474">
    <property type="entry name" value="SSF"/>
    <property type="match status" value="1"/>
</dbReference>
<protein>
    <recommendedName>
        <fullName evidence="11">Urea active transporter</fullName>
    </recommendedName>
</protein>
<evidence type="ECO:0000256" key="6">
    <source>
        <dbReference type="RuleBase" id="RU362091"/>
    </source>
</evidence>
<name>A0ABR0IW08_9EURO</name>
<proteinExistence type="inferred from homology"/>
<dbReference type="InterPro" id="IPR001734">
    <property type="entry name" value="Na/solute_symporter"/>
</dbReference>
<feature type="transmembrane region" description="Helical" evidence="8">
    <location>
        <begin position="368"/>
        <end position="386"/>
    </location>
</feature>
<dbReference type="InterPro" id="IPR031155">
    <property type="entry name" value="DUR"/>
</dbReference>
<feature type="transmembrane region" description="Helical" evidence="8">
    <location>
        <begin position="136"/>
        <end position="160"/>
    </location>
</feature>
<dbReference type="PROSITE" id="PS50283">
    <property type="entry name" value="NA_SOLUT_SYMP_3"/>
    <property type="match status" value="1"/>
</dbReference>
<evidence type="ECO:0000256" key="2">
    <source>
        <dbReference type="ARBA" id="ARBA00006434"/>
    </source>
</evidence>
<dbReference type="CDD" id="cd11476">
    <property type="entry name" value="SLC5sbd_DUR3"/>
    <property type="match status" value="1"/>
</dbReference>
<feature type="transmembrane region" description="Helical" evidence="8">
    <location>
        <begin position="91"/>
        <end position="109"/>
    </location>
</feature>
<evidence type="ECO:0000256" key="3">
    <source>
        <dbReference type="ARBA" id="ARBA00022692"/>
    </source>
</evidence>
<feature type="region of interest" description="Disordered" evidence="7">
    <location>
        <begin position="640"/>
        <end position="683"/>
    </location>
</feature>
<evidence type="ECO:0000256" key="7">
    <source>
        <dbReference type="SAM" id="MobiDB-lite"/>
    </source>
</evidence>
<dbReference type="PANTHER" id="PTHR46154">
    <property type="match status" value="1"/>
</dbReference>
<feature type="transmembrane region" description="Helical" evidence="8">
    <location>
        <begin position="562"/>
        <end position="581"/>
    </location>
</feature>
<dbReference type="EMBL" id="JAVRRF010000041">
    <property type="protein sequence ID" value="KAK5049799.1"/>
    <property type="molecule type" value="Genomic_DNA"/>
</dbReference>
<feature type="transmembrane region" description="Helical" evidence="8">
    <location>
        <begin position="426"/>
        <end position="448"/>
    </location>
</feature>
<comment type="subcellular location">
    <subcellularLocation>
        <location evidence="1">Membrane</location>
        <topology evidence="1">Multi-pass membrane protein</topology>
    </subcellularLocation>
</comment>
<feature type="transmembrane region" description="Helical" evidence="8">
    <location>
        <begin position="593"/>
        <end position="618"/>
    </location>
</feature>
<feature type="transmembrane region" description="Helical" evidence="8">
    <location>
        <begin position="455"/>
        <end position="474"/>
    </location>
</feature>
<feature type="transmembrane region" description="Helical" evidence="8">
    <location>
        <begin position="200"/>
        <end position="219"/>
    </location>
</feature>
<dbReference type="InterPro" id="IPR038377">
    <property type="entry name" value="Na/Glc_symporter_sf"/>
</dbReference>
<comment type="caution">
    <text evidence="9">The sequence shown here is derived from an EMBL/GenBank/DDBJ whole genome shotgun (WGS) entry which is preliminary data.</text>
</comment>
<dbReference type="PANTHER" id="PTHR46154:SF1">
    <property type="entry name" value="ACTIVE TRANSPORTER, PUTATIVE (AFU_ORTHOLOGUE AFUA_1G17570)-RELATED"/>
    <property type="match status" value="1"/>
</dbReference>
<evidence type="ECO:0008006" key="11">
    <source>
        <dbReference type="Google" id="ProtNLM"/>
    </source>
</evidence>
<feature type="transmembrane region" description="Helical" evidence="8">
    <location>
        <begin position="166"/>
        <end position="188"/>
    </location>
</feature>
<evidence type="ECO:0000256" key="4">
    <source>
        <dbReference type="ARBA" id="ARBA00022989"/>
    </source>
</evidence>
<evidence type="ECO:0000313" key="9">
    <source>
        <dbReference type="EMBL" id="KAK5049799.1"/>
    </source>
</evidence>
<keyword evidence="4 8" id="KW-1133">Transmembrane helix</keyword>
<feature type="transmembrane region" description="Helical" evidence="8">
    <location>
        <begin position="12"/>
        <end position="35"/>
    </location>
</feature>
<comment type="similarity">
    <text evidence="2 6">Belongs to the sodium:solute symporter (SSF) (TC 2.A.21) family.</text>
</comment>